<protein>
    <submittedName>
        <fullName evidence="1">Uncharacterized protein</fullName>
    </submittedName>
</protein>
<gene>
    <name evidence="1" type="ORF">AVEN_3642_1</name>
</gene>
<dbReference type="AlphaFoldDB" id="A0A4Y2UEG9"/>
<comment type="caution">
    <text evidence="1">The sequence shown here is derived from an EMBL/GenBank/DDBJ whole genome shotgun (WGS) entry which is preliminary data.</text>
</comment>
<proteinExistence type="predicted"/>
<dbReference type="EMBL" id="BGPR01035227">
    <property type="protein sequence ID" value="GBO09947.1"/>
    <property type="molecule type" value="Genomic_DNA"/>
</dbReference>
<evidence type="ECO:0000313" key="2">
    <source>
        <dbReference type="Proteomes" id="UP000499080"/>
    </source>
</evidence>
<name>A0A4Y2UEG9_ARAVE</name>
<organism evidence="1 2">
    <name type="scientific">Araneus ventricosus</name>
    <name type="common">Orbweaver spider</name>
    <name type="synonym">Epeira ventricosa</name>
    <dbReference type="NCBI Taxonomy" id="182803"/>
    <lineage>
        <taxon>Eukaryota</taxon>
        <taxon>Metazoa</taxon>
        <taxon>Ecdysozoa</taxon>
        <taxon>Arthropoda</taxon>
        <taxon>Chelicerata</taxon>
        <taxon>Arachnida</taxon>
        <taxon>Araneae</taxon>
        <taxon>Araneomorphae</taxon>
        <taxon>Entelegynae</taxon>
        <taxon>Araneoidea</taxon>
        <taxon>Araneidae</taxon>
        <taxon>Araneus</taxon>
    </lineage>
</organism>
<accession>A0A4Y2UEG9</accession>
<reference evidence="1 2" key="1">
    <citation type="journal article" date="2019" name="Sci. Rep.">
        <title>Orb-weaving spider Araneus ventricosus genome elucidates the spidroin gene catalogue.</title>
        <authorList>
            <person name="Kono N."/>
            <person name="Nakamura H."/>
            <person name="Ohtoshi R."/>
            <person name="Moran D.A.P."/>
            <person name="Shinohara A."/>
            <person name="Yoshida Y."/>
            <person name="Fujiwara M."/>
            <person name="Mori M."/>
            <person name="Tomita M."/>
            <person name="Arakawa K."/>
        </authorList>
    </citation>
    <scope>NUCLEOTIDE SEQUENCE [LARGE SCALE GENOMIC DNA]</scope>
</reference>
<keyword evidence="2" id="KW-1185">Reference proteome</keyword>
<sequence length="105" mass="11309">MLKNVGSIIYGQHSLSSSEQIRNQQGLETRTRFLGVQPAEQRGPSDDLKTGRAEALGVSSEWRQSGICVAKSLEGVASAVGVWRSARLGGSYLCRAGGDWRFSVP</sequence>
<dbReference type="Proteomes" id="UP000499080">
    <property type="component" value="Unassembled WGS sequence"/>
</dbReference>
<evidence type="ECO:0000313" key="1">
    <source>
        <dbReference type="EMBL" id="GBO09947.1"/>
    </source>
</evidence>